<dbReference type="InterPro" id="IPR050445">
    <property type="entry name" value="Bact_polysacc_biosynth/exp"/>
</dbReference>
<dbReference type="Pfam" id="PF02706">
    <property type="entry name" value="Wzz"/>
    <property type="match status" value="1"/>
</dbReference>
<evidence type="ECO:0000256" key="3">
    <source>
        <dbReference type="ARBA" id="ARBA00022692"/>
    </source>
</evidence>
<comment type="caution">
    <text evidence="8">The sequence shown here is derived from an EMBL/GenBank/DDBJ whole genome shotgun (WGS) entry which is preliminary data.</text>
</comment>
<gene>
    <name evidence="8" type="ORF">E6K81_09475</name>
</gene>
<evidence type="ECO:0000313" key="8">
    <source>
        <dbReference type="EMBL" id="TMQ71705.1"/>
    </source>
</evidence>
<evidence type="ECO:0000259" key="7">
    <source>
        <dbReference type="Pfam" id="PF02706"/>
    </source>
</evidence>
<protein>
    <recommendedName>
        <fullName evidence="7">Polysaccharide chain length determinant N-terminal domain-containing protein</fullName>
    </recommendedName>
</protein>
<keyword evidence="4 6" id="KW-1133">Transmembrane helix</keyword>
<comment type="subcellular location">
    <subcellularLocation>
        <location evidence="1">Cell membrane</location>
        <topology evidence="1">Multi-pass membrane protein</topology>
    </subcellularLocation>
</comment>
<evidence type="ECO:0000256" key="2">
    <source>
        <dbReference type="ARBA" id="ARBA00022475"/>
    </source>
</evidence>
<accession>A0A538U731</accession>
<evidence type="ECO:0000313" key="9">
    <source>
        <dbReference type="Proteomes" id="UP000319771"/>
    </source>
</evidence>
<proteinExistence type="predicted"/>
<evidence type="ECO:0000256" key="1">
    <source>
        <dbReference type="ARBA" id="ARBA00004651"/>
    </source>
</evidence>
<evidence type="ECO:0000256" key="6">
    <source>
        <dbReference type="SAM" id="Phobius"/>
    </source>
</evidence>
<dbReference type="Proteomes" id="UP000319771">
    <property type="component" value="Unassembled WGS sequence"/>
</dbReference>
<dbReference type="EMBL" id="VBPB01000149">
    <property type="protein sequence ID" value="TMQ71705.1"/>
    <property type="molecule type" value="Genomic_DNA"/>
</dbReference>
<sequence>MSLATPMPRPDAVTSARFLAAVQQRRVWLASIVLGVGVVTAVVALLLKPWYTAEARLLPPTEGSDIMGNISGLIESSVLNRVGLSTTSTPSDLIVEILQSRRLKEALIRTYDLERRYDCKNLDATLKALDTHMSVKAASSGVVVVHVEDHSRVQAAEMTNFLLGELDRFNREVLNTRGKRMRQFLEVQIADAQTRMLRQDSLVTAYELQHGVLMSGDENAMRGVADIEGRRIALQVRRAYVASFSSPESPEVRSIDAELEAFDRELGQMPHIKNEGQRLMLDAAIQRKVFSLLSAQLEQARLDEMRDIPTVTVLDQARPPDLKTRPRRGVMVLGAMLVAFGGALGWIWWTLRGMPEHA</sequence>
<feature type="domain" description="Polysaccharide chain length determinant N-terminal" evidence="7">
    <location>
        <begin position="19"/>
        <end position="109"/>
    </location>
</feature>
<feature type="transmembrane region" description="Helical" evidence="6">
    <location>
        <begin position="330"/>
        <end position="349"/>
    </location>
</feature>
<reference evidence="8 9" key="1">
    <citation type="journal article" date="2019" name="Nat. Microbiol.">
        <title>Mediterranean grassland soil C-N compound turnover is dependent on rainfall and depth, and is mediated by genomically divergent microorganisms.</title>
        <authorList>
            <person name="Diamond S."/>
            <person name="Andeer P.F."/>
            <person name="Li Z."/>
            <person name="Crits-Christoph A."/>
            <person name="Burstein D."/>
            <person name="Anantharaman K."/>
            <person name="Lane K.R."/>
            <person name="Thomas B.C."/>
            <person name="Pan C."/>
            <person name="Northen T.R."/>
            <person name="Banfield J.F."/>
        </authorList>
    </citation>
    <scope>NUCLEOTIDE SEQUENCE [LARGE SCALE GENOMIC DNA]</scope>
    <source>
        <strain evidence="8">WS_11</strain>
    </source>
</reference>
<evidence type="ECO:0000256" key="5">
    <source>
        <dbReference type="ARBA" id="ARBA00023136"/>
    </source>
</evidence>
<dbReference type="GO" id="GO:0005886">
    <property type="term" value="C:plasma membrane"/>
    <property type="evidence" value="ECO:0007669"/>
    <property type="project" value="UniProtKB-SubCell"/>
</dbReference>
<keyword evidence="5 6" id="KW-0472">Membrane</keyword>
<dbReference type="GO" id="GO:0004713">
    <property type="term" value="F:protein tyrosine kinase activity"/>
    <property type="evidence" value="ECO:0007669"/>
    <property type="project" value="TreeGrafter"/>
</dbReference>
<organism evidence="8 9">
    <name type="scientific">Eiseniibacteriota bacterium</name>
    <dbReference type="NCBI Taxonomy" id="2212470"/>
    <lineage>
        <taxon>Bacteria</taxon>
        <taxon>Candidatus Eiseniibacteriota</taxon>
    </lineage>
</organism>
<name>A0A538U731_UNCEI</name>
<feature type="transmembrane region" description="Helical" evidence="6">
    <location>
        <begin position="27"/>
        <end position="47"/>
    </location>
</feature>
<evidence type="ECO:0000256" key="4">
    <source>
        <dbReference type="ARBA" id="ARBA00022989"/>
    </source>
</evidence>
<keyword evidence="3 6" id="KW-0812">Transmembrane</keyword>
<dbReference type="InterPro" id="IPR003856">
    <property type="entry name" value="LPS_length_determ_N"/>
</dbReference>
<dbReference type="PANTHER" id="PTHR32309">
    <property type="entry name" value="TYROSINE-PROTEIN KINASE"/>
    <property type="match status" value="1"/>
</dbReference>
<dbReference type="PANTHER" id="PTHR32309:SF13">
    <property type="entry name" value="FERRIC ENTEROBACTIN TRANSPORT PROTEIN FEPE"/>
    <property type="match status" value="1"/>
</dbReference>
<dbReference type="AlphaFoldDB" id="A0A538U731"/>
<keyword evidence="2" id="KW-1003">Cell membrane</keyword>